<evidence type="ECO:0000313" key="1">
    <source>
        <dbReference type="EMBL" id="AYL40390.1"/>
    </source>
</evidence>
<dbReference type="AlphaFoldDB" id="A0A494V146"/>
<sequence length="64" mass="7226">MGWCQDRGNAELRAQLGRLREARVHASMLQIDTLCGRLALPTTYRLSRFVADPACDSDHSHSDR</sequence>
<keyword evidence="1" id="KW-0614">Plasmid</keyword>
<proteinExistence type="predicted"/>
<protein>
    <submittedName>
        <fullName evidence="1">Uncharacterized protein</fullName>
    </submittedName>
</protein>
<keyword evidence="2" id="KW-1185">Reference proteome</keyword>
<dbReference type="KEGG" id="sfug:CNQ36_33820"/>
<accession>A0A494V146</accession>
<dbReference type="EMBL" id="CP023408">
    <property type="protein sequence ID" value="AYL40390.1"/>
    <property type="molecule type" value="Genomic_DNA"/>
</dbReference>
<gene>
    <name evidence="1" type="ORF">CNQ36_33820</name>
</gene>
<name>A0A494V146_9ACTN</name>
<dbReference type="Proteomes" id="UP000282170">
    <property type="component" value="Plasmid p1"/>
</dbReference>
<geneLocation type="plasmid" evidence="1 2">
    <name>p1</name>
</geneLocation>
<reference evidence="1 2" key="1">
    <citation type="submission" date="2017-09" db="EMBL/GenBank/DDBJ databases">
        <authorList>
            <person name="Zhang H."/>
            <person name="Hu S."/>
            <person name="Xu J."/>
            <person name="He Z."/>
        </authorList>
    </citation>
    <scope>NUCLEOTIDE SEQUENCE [LARGE SCALE GENOMIC DNA]</scope>
    <source>
        <strain evidence="1 2">TXX3120</strain>
        <plasmid evidence="1 2">p1</plasmid>
    </source>
</reference>
<organism evidence="1 2">
    <name type="scientific">Streptomyces fungicidicus</name>
    <dbReference type="NCBI Taxonomy" id="68203"/>
    <lineage>
        <taxon>Bacteria</taxon>
        <taxon>Bacillati</taxon>
        <taxon>Actinomycetota</taxon>
        <taxon>Actinomycetes</taxon>
        <taxon>Kitasatosporales</taxon>
        <taxon>Streptomycetaceae</taxon>
        <taxon>Streptomyces</taxon>
    </lineage>
</organism>
<evidence type="ECO:0000313" key="2">
    <source>
        <dbReference type="Proteomes" id="UP000282170"/>
    </source>
</evidence>